<sequence length="103" mass="11798">MAQTTTAPSTETKFKDSRLEVFVHGVIKAVEQIKSQRGDFYANRIIIPAKDTLHRPTEIVINSRMPMGREESEIETTAFLSASSRFNNGRWFNQLSLWDQPAR</sequence>
<dbReference type="STRING" id="1121409.SAMN02745124_00331"/>
<dbReference type="Proteomes" id="UP000184139">
    <property type="component" value="Unassembled WGS sequence"/>
</dbReference>
<evidence type="ECO:0000313" key="2">
    <source>
        <dbReference type="Proteomes" id="UP000184139"/>
    </source>
</evidence>
<name>A0A1M5SG34_9BACT</name>
<dbReference type="AlphaFoldDB" id="A0A1M5SG34"/>
<dbReference type="RefSeq" id="WP_073373075.1">
    <property type="nucleotide sequence ID" value="NZ_FQXS01000001.1"/>
</dbReference>
<reference evidence="1 2" key="1">
    <citation type="submission" date="2016-11" db="EMBL/GenBank/DDBJ databases">
        <authorList>
            <person name="Jaros S."/>
            <person name="Januszkiewicz K."/>
            <person name="Wedrychowicz H."/>
        </authorList>
    </citation>
    <scope>NUCLEOTIDE SEQUENCE [LARGE SCALE GENOMIC DNA]</scope>
    <source>
        <strain evidence="1 2">DSM 9705</strain>
    </source>
</reference>
<accession>A0A1M5SG34</accession>
<dbReference type="EMBL" id="FQXS01000001">
    <property type="protein sequence ID" value="SHH37451.1"/>
    <property type="molecule type" value="Genomic_DNA"/>
</dbReference>
<proteinExistence type="predicted"/>
<keyword evidence="2" id="KW-1185">Reference proteome</keyword>
<dbReference type="OrthoDB" id="9866810at2"/>
<gene>
    <name evidence="1" type="ORF">SAMN02745124_00331</name>
</gene>
<organism evidence="1 2">
    <name type="scientific">Desulfofustis glycolicus DSM 9705</name>
    <dbReference type="NCBI Taxonomy" id="1121409"/>
    <lineage>
        <taxon>Bacteria</taxon>
        <taxon>Pseudomonadati</taxon>
        <taxon>Thermodesulfobacteriota</taxon>
        <taxon>Desulfobulbia</taxon>
        <taxon>Desulfobulbales</taxon>
        <taxon>Desulfocapsaceae</taxon>
        <taxon>Desulfofustis</taxon>
    </lineage>
</organism>
<evidence type="ECO:0000313" key="1">
    <source>
        <dbReference type="EMBL" id="SHH37451.1"/>
    </source>
</evidence>
<protein>
    <submittedName>
        <fullName evidence="1">Uncharacterized protein</fullName>
    </submittedName>
</protein>